<sequence>MPDKQQLHGFLRAQPDVVSIPFISWVAEQEADAVGEQKRVLAGICEELVTFREQLEEERMDALYADSLAALTDGAAEPREAALALASSPERYANALAERVTGVPVATEGFDPVYDALLKVVPPAALTPEGVRQGHERAKELGEDLRARRKRSVAAMIGRAQLTPEQADKLLAGSNASRILDMLLALPSSEDRVACLPDCFTPPEQPEAPPQPASADEELSTGAAGAGGAGRGTAASMSAPSPVSEAEELVWCTPSQLLVELDSRLQRLTGEGVRPPPGPAPQGLLGTGGPALTGEALLAELRQLREEVRQRWLDTLQGAPEAAVEAGGKAPGV</sequence>
<feature type="region of interest" description="Disordered" evidence="1">
    <location>
        <begin position="197"/>
        <end position="241"/>
    </location>
</feature>
<comment type="caution">
    <text evidence="2">The sequence shown here is derived from an EMBL/GenBank/DDBJ whole genome shotgun (WGS) entry which is preliminary data.</text>
</comment>
<keyword evidence="3" id="KW-1185">Reference proteome</keyword>
<evidence type="ECO:0000313" key="3">
    <source>
        <dbReference type="Proteomes" id="UP000612055"/>
    </source>
</evidence>
<dbReference type="AlphaFoldDB" id="A0A836C6G2"/>
<evidence type="ECO:0000313" key="2">
    <source>
        <dbReference type="EMBL" id="KAG2502226.1"/>
    </source>
</evidence>
<dbReference type="OrthoDB" id="551223at2759"/>
<gene>
    <name evidence="2" type="ORF">HYH03_000712</name>
</gene>
<reference evidence="2" key="1">
    <citation type="journal article" date="2020" name="bioRxiv">
        <title>Comparative genomics of Chlamydomonas.</title>
        <authorList>
            <person name="Craig R.J."/>
            <person name="Hasan A.R."/>
            <person name="Ness R.W."/>
            <person name="Keightley P.D."/>
        </authorList>
    </citation>
    <scope>NUCLEOTIDE SEQUENCE</scope>
    <source>
        <strain evidence="2">CCAP 11/70</strain>
    </source>
</reference>
<organism evidence="2 3">
    <name type="scientific">Edaphochlamys debaryana</name>
    <dbReference type="NCBI Taxonomy" id="47281"/>
    <lineage>
        <taxon>Eukaryota</taxon>
        <taxon>Viridiplantae</taxon>
        <taxon>Chlorophyta</taxon>
        <taxon>core chlorophytes</taxon>
        <taxon>Chlorophyceae</taxon>
        <taxon>CS clade</taxon>
        <taxon>Chlamydomonadales</taxon>
        <taxon>Chlamydomonadales incertae sedis</taxon>
        <taxon>Edaphochlamys</taxon>
    </lineage>
</organism>
<dbReference type="Proteomes" id="UP000612055">
    <property type="component" value="Unassembled WGS sequence"/>
</dbReference>
<feature type="compositionally biased region" description="Pro residues" evidence="1">
    <location>
        <begin position="203"/>
        <end position="212"/>
    </location>
</feature>
<accession>A0A836C6G2</accession>
<protein>
    <submittedName>
        <fullName evidence="2">Uncharacterized protein</fullName>
    </submittedName>
</protein>
<name>A0A836C6G2_9CHLO</name>
<evidence type="ECO:0000256" key="1">
    <source>
        <dbReference type="SAM" id="MobiDB-lite"/>
    </source>
</evidence>
<proteinExistence type="predicted"/>
<dbReference type="EMBL" id="JAEHOE010000001">
    <property type="protein sequence ID" value="KAG2502226.1"/>
    <property type="molecule type" value="Genomic_DNA"/>
</dbReference>